<dbReference type="EMBL" id="DSBX01000204">
    <property type="protein sequence ID" value="HDQ99713.1"/>
    <property type="molecule type" value="Genomic_DNA"/>
</dbReference>
<sequence>MVRILVTLLALVVGIQAAPNRVDVANLAVGEEILELRDAYARHYYEGNGRVRAVISTAQVNAPEGRGGRLGTDGRDSLDFAADAWVYENTPTTNNGTNLANRVGRWLVSGVLRRYRSFIKLDLSSIPSGVTLDACSLNLRLYTWNYADTFVNLHRVTEDWIESGTGSVTWNNQPAVAAESTFCLEVSGFGWNSWPVTELVQDWVDETYDNYGFRLSLVDETTMANSQVYFYSKDNTDLTRIPYLIVWYQMPGEIIVAGLDRTPAHPVSGEDILVSARVWAVEATIDSIDLSYSNDRVEWTAVEPDSVNPADSTHYFSIPAQDAGDSLHYRIFASSEADGEYTTPVQSVYIPFTYAISEIQECDTLVSEVTPKLGEYVHTRGIVTGFLEPRKFYIADAAGPWNGLYIYNAYQTVSVGDSIDVIGPVAEYQGLTQLQNPARFDVNGSNRAVETTRVTFDEARLEAYENVLVRLDSVRIVNAGGNFGSNVAYQCATFDYSDTMTLYSTANSAFVGTPIPDGAFTLVCNIGDYNGRQLIPRYTGDITPIADLSTVAILAPGVEMEPGEKVTPTAVFRNNDPATTVLNVRVSFRIGGFYQLDRFIDELGPGAEDTVEFNEWTAISGVHPVRAFVAFPADPDRGNDTVAMTLTVAEVIPEPGQWSEVAPIPALAGNRRDMPHRGAWLAVGPDPDGTPAIYATKGNKLQNFYRYDVMADSWTELAPAPMDPTRNRPLRQGARGASDGDNSIYMVHGNNTDAFWHYDIAANTWSALADVP</sequence>
<evidence type="ECO:0000313" key="8">
    <source>
        <dbReference type="EMBL" id="HDQ99713.1"/>
    </source>
</evidence>
<comment type="subcellular location">
    <subcellularLocation>
        <location evidence="1">Secreted</location>
    </subcellularLocation>
</comment>
<organism evidence="8">
    <name type="scientific">candidate division WOR-3 bacterium</name>
    <dbReference type="NCBI Taxonomy" id="2052148"/>
    <lineage>
        <taxon>Bacteria</taxon>
        <taxon>Bacteria division WOR-3</taxon>
    </lineage>
</organism>
<feature type="non-terminal residue" evidence="8">
    <location>
        <position position="772"/>
    </location>
</feature>
<feature type="domain" description="DUF5689" evidence="6">
    <location>
        <begin position="402"/>
        <end position="542"/>
    </location>
</feature>
<dbReference type="InterPro" id="IPR015915">
    <property type="entry name" value="Kelch-typ_b-propeller"/>
</dbReference>
<protein>
    <submittedName>
        <fullName evidence="8">DNRLRE domain-containing protein</fullName>
    </submittedName>
</protein>
<feature type="region of interest" description="Disordered" evidence="4">
    <location>
        <begin position="720"/>
        <end position="741"/>
    </location>
</feature>
<evidence type="ECO:0000256" key="2">
    <source>
        <dbReference type="ARBA" id="ARBA00022525"/>
    </source>
</evidence>
<evidence type="ECO:0000259" key="6">
    <source>
        <dbReference type="Pfam" id="PF18942"/>
    </source>
</evidence>
<dbReference type="InterPro" id="IPR055372">
    <property type="entry name" value="CBM96"/>
</dbReference>
<evidence type="ECO:0000256" key="3">
    <source>
        <dbReference type="ARBA" id="ARBA00022729"/>
    </source>
</evidence>
<evidence type="ECO:0000256" key="1">
    <source>
        <dbReference type="ARBA" id="ARBA00004613"/>
    </source>
</evidence>
<evidence type="ECO:0000256" key="4">
    <source>
        <dbReference type="SAM" id="MobiDB-lite"/>
    </source>
</evidence>
<dbReference type="InterPro" id="IPR013783">
    <property type="entry name" value="Ig-like_fold"/>
</dbReference>
<feature type="signal peptide" evidence="5">
    <location>
        <begin position="1"/>
        <end position="17"/>
    </location>
</feature>
<comment type="caution">
    <text evidence="8">The sequence shown here is derived from an EMBL/GenBank/DDBJ whole genome shotgun (WGS) entry which is preliminary data.</text>
</comment>
<dbReference type="SUPFAM" id="SSF117281">
    <property type="entry name" value="Kelch motif"/>
    <property type="match status" value="1"/>
</dbReference>
<dbReference type="Proteomes" id="UP000885672">
    <property type="component" value="Unassembled WGS sequence"/>
</dbReference>
<feature type="chain" id="PRO_5030684004" evidence="5">
    <location>
        <begin position="18"/>
        <end position="772"/>
    </location>
</feature>
<dbReference type="AlphaFoldDB" id="A0A7V0XF55"/>
<dbReference type="NCBIfam" id="NF033679">
    <property type="entry name" value="DNRLRE_dom"/>
    <property type="match status" value="1"/>
</dbReference>
<gene>
    <name evidence="8" type="ORF">ENN51_05465</name>
</gene>
<dbReference type="Pfam" id="PF18942">
    <property type="entry name" value="DUF5689"/>
    <property type="match status" value="1"/>
</dbReference>
<keyword evidence="2" id="KW-0964">Secreted</keyword>
<name>A0A7V0XF55_UNCW3</name>
<evidence type="ECO:0000256" key="5">
    <source>
        <dbReference type="SAM" id="SignalP"/>
    </source>
</evidence>
<dbReference type="Gene3D" id="2.120.10.80">
    <property type="entry name" value="Kelch-type beta propeller"/>
    <property type="match status" value="1"/>
</dbReference>
<evidence type="ECO:0000259" key="7">
    <source>
        <dbReference type="Pfam" id="PF24517"/>
    </source>
</evidence>
<reference evidence="8" key="1">
    <citation type="journal article" date="2020" name="mSystems">
        <title>Genome- and Community-Level Interaction Insights into Carbon Utilization and Element Cycling Functions of Hydrothermarchaeota in Hydrothermal Sediment.</title>
        <authorList>
            <person name="Zhou Z."/>
            <person name="Liu Y."/>
            <person name="Xu W."/>
            <person name="Pan J."/>
            <person name="Luo Z.H."/>
            <person name="Li M."/>
        </authorList>
    </citation>
    <scope>NUCLEOTIDE SEQUENCE [LARGE SCALE GENOMIC DNA]</scope>
    <source>
        <strain evidence="8">SpSt-1182</strain>
    </source>
</reference>
<dbReference type="Pfam" id="PF24517">
    <property type="entry name" value="CBM96"/>
    <property type="match status" value="1"/>
</dbReference>
<feature type="domain" description="Carbohydrate-binding module family 96" evidence="7">
    <location>
        <begin position="80"/>
        <end position="245"/>
    </location>
</feature>
<dbReference type="Gene3D" id="2.60.40.10">
    <property type="entry name" value="Immunoglobulins"/>
    <property type="match status" value="2"/>
</dbReference>
<proteinExistence type="predicted"/>
<dbReference type="InterPro" id="IPR043744">
    <property type="entry name" value="DUF5689"/>
</dbReference>
<dbReference type="GO" id="GO:0005576">
    <property type="term" value="C:extracellular region"/>
    <property type="evidence" value="ECO:0007669"/>
    <property type="project" value="UniProtKB-SubCell"/>
</dbReference>
<keyword evidence="3 5" id="KW-0732">Signal</keyword>
<accession>A0A7V0XF55</accession>